<feature type="domain" description="ImpA C-terminal" evidence="3">
    <location>
        <begin position="253"/>
        <end position="371"/>
    </location>
</feature>
<dbReference type="Pfam" id="PF12486">
    <property type="entry name" value="VasL"/>
    <property type="match status" value="1"/>
</dbReference>
<feature type="domain" description="ImpA N-terminal" evidence="2">
    <location>
        <begin position="21"/>
        <end position="117"/>
    </location>
</feature>
<protein>
    <recommendedName>
        <fullName evidence="6">ImpA C-terminal domain-containing protein</fullName>
    </recommendedName>
</protein>
<dbReference type="RefSeq" id="WP_112166140.1">
    <property type="nucleotide sequence ID" value="NZ_JBFUVN010000002.1"/>
</dbReference>
<proteinExistence type="predicted"/>
<sequence>MKKINPSVTPADVKISCHDPRHHQEFLLLSNSVYGWKGHVHDRSWWLTQENQCLEIFERHGYDLQSGVWFCLISCQRHGWAGMANATLLLAEAFGRKQRQCWPPLAATDLRQQIIEWYATHAATSVYGLPLNSAEIETLTQLEAAVSMMLVHALNLQSRSQAALRNLLDYLQSSRQSLQKRALTVKPAVPVPAPLPFVSAAQPLPVQPLSALTQLPPPRPWKAWITGGMAGIALTLCAVSAAHWLVQPSTALRLNAFWPDNPLSARWQNRFAEQNASLPKINSWALVNKQLNELEQRLLDAEQKRKSYMTISELKTAIYQMRQTLQQGGEPVLAQLDDVQKKLDNKQPVSNAEISAISQRLEALNSRLTQLTNK</sequence>
<comment type="caution">
    <text evidence="4">The sequence shown here is derived from an EMBL/GenBank/DDBJ whole genome shotgun (WGS) entry which is preliminary data.</text>
</comment>
<keyword evidence="1" id="KW-0175">Coiled coil</keyword>
<evidence type="ECO:0000313" key="5">
    <source>
        <dbReference type="Proteomes" id="UP000284119"/>
    </source>
</evidence>
<dbReference type="InterPro" id="IPR021069">
    <property type="entry name" value="ImpA_C"/>
</dbReference>
<evidence type="ECO:0000259" key="2">
    <source>
        <dbReference type="Pfam" id="PF06812"/>
    </source>
</evidence>
<dbReference type="Pfam" id="PF06812">
    <property type="entry name" value="ImpA_N"/>
    <property type="match status" value="1"/>
</dbReference>
<dbReference type="InterPro" id="IPR010657">
    <property type="entry name" value="ImpA_N"/>
</dbReference>
<evidence type="ECO:0000259" key="3">
    <source>
        <dbReference type="Pfam" id="PF12486"/>
    </source>
</evidence>
<evidence type="ECO:0008006" key="6">
    <source>
        <dbReference type="Google" id="ProtNLM"/>
    </source>
</evidence>
<evidence type="ECO:0000256" key="1">
    <source>
        <dbReference type="SAM" id="Coils"/>
    </source>
</evidence>
<organism evidence="4 5">
    <name type="scientific">Rahnella inusitata</name>
    <dbReference type="NCBI Taxonomy" id="58169"/>
    <lineage>
        <taxon>Bacteria</taxon>
        <taxon>Pseudomonadati</taxon>
        <taxon>Pseudomonadota</taxon>
        <taxon>Gammaproteobacteria</taxon>
        <taxon>Enterobacterales</taxon>
        <taxon>Yersiniaceae</taxon>
        <taxon>Rahnella</taxon>
    </lineage>
</organism>
<accession>A0ABX9NYP2</accession>
<dbReference type="Proteomes" id="UP000284119">
    <property type="component" value="Unassembled WGS sequence"/>
</dbReference>
<name>A0ABX9NYP2_9GAMM</name>
<gene>
    <name evidence="4" type="ORF">D5396_12375</name>
</gene>
<evidence type="ECO:0000313" key="4">
    <source>
        <dbReference type="EMBL" id="RJT12775.1"/>
    </source>
</evidence>
<dbReference type="EMBL" id="RAHG01000005">
    <property type="protein sequence ID" value="RJT12775.1"/>
    <property type="molecule type" value="Genomic_DNA"/>
</dbReference>
<reference evidence="4 5" key="1">
    <citation type="submission" date="2018-09" db="EMBL/GenBank/DDBJ databases">
        <authorList>
            <person name="Le Fleche-Mateos A."/>
        </authorList>
    </citation>
    <scope>NUCLEOTIDE SEQUENCE [LARGE SCALE GENOMIC DNA]</scope>
    <source>
        <strain evidence="4 5">DSM 30078</strain>
    </source>
</reference>
<feature type="coiled-coil region" evidence="1">
    <location>
        <begin position="284"/>
        <end position="311"/>
    </location>
</feature>
<keyword evidence="5" id="KW-1185">Reference proteome</keyword>